<dbReference type="PRINTS" id="PR00050">
    <property type="entry name" value="COLDSHOCK"/>
</dbReference>
<accession>A0A9D0YRE0</accession>
<dbReference type="SUPFAM" id="SSF50249">
    <property type="entry name" value="Nucleic acid-binding proteins"/>
    <property type="match status" value="1"/>
</dbReference>
<reference evidence="9" key="2">
    <citation type="journal article" date="2021" name="PeerJ">
        <title>Extensive microbial diversity within the chicken gut microbiome revealed by metagenomics and culture.</title>
        <authorList>
            <person name="Gilroy R."/>
            <person name="Ravi A."/>
            <person name="Getino M."/>
            <person name="Pursley I."/>
            <person name="Horton D.L."/>
            <person name="Alikhan N.F."/>
            <person name="Baker D."/>
            <person name="Gharbi K."/>
            <person name="Hall N."/>
            <person name="Watson M."/>
            <person name="Adriaenssens E.M."/>
            <person name="Foster-Nyarko E."/>
            <person name="Jarju S."/>
            <person name="Secka A."/>
            <person name="Antonio M."/>
            <person name="Oren A."/>
            <person name="Chaudhuri R.R."/>
            <person name="La Ragione R."/>
            <person name="Hildebrand F."/>
            <person name="Pallen M.J."/>
        </authorList>
    </citation>
    <scope>NUCLEOTIDE SEQUENCE</scope>
    <source>
        <strain evidence="9">ChiGjej2B2-12916</strain>
    </source>
</reference>
<keyword evidence="4" id="KW-0238">DNA-binding</keyword>
<evidence type="ECO:0000256" key="2">
    <source>
        <dbReference type="ARBA" id="ARBA00022490"/>
    </source>
</evidence>
<dbReference type="PROSITE" id="PS51857">
    <property type="entry name" value="CSD_2"/>
    <property type="match status" value="1"/>
</dbReference>
<dbReference type="Gene3D" id="2.40.50.140">
    <property type="entry name" value="Nucleic acid-binding proteins"/>
    <property type="match status" value="1"/>
</dbReference>
<dbReference type="PANTHER" id="PTHR46565">
    <property type="entry name" value="COLD SHOCK DOMAIN PROTEIN 2"/>
    <property type="match status" value="1"/>
</dbReference>
<dbReference type="CDD" id="cd04458">
    <property type="entry name" value="CSP_CDS"/>
    <property type="match status" value="1"/>
</dbReference>
<dbReference type="GO" id="GO:0051252">
    <property type="term" value="P:regulation of RNA metabolic process"/>
    <property type="evidence" value="ECO:0007669"/>
    <property type="project" value="UniProtKB-ARBA"/>
</dbReference>
<evidence type="ECO:0000313" key="10">
    <source>
        <dbReference type="Proteomes" id="UP000886879"/>
    </source>
</evidence>
<dbReference type="PIRSF" id="PIRSF002599">
    <property type="entry name" value="Cold_shock_A"/>
    <property type="match status" value="1"/>
</dbReference>
<dbReference type="EMBL" id="DVFO01000026">
    <property type="protein sequence ID" value="HIQ60548.1"/>
    <property type="molecule type" value="Genomic_DNA"/>
</dbReference>
<dbReference type="InterPro" id="IPR002059">
    <property type="entry name" value="CSP_DNA-bd"/>
</dbReference>
<dbReference type="InterPro" id="IPR012156">
    <property type="entry name" value="Cold_shock_CspA"/>
</dbReference>
<name>A0A9D0YRE0_9FIRM</name>
<protein>
    <submittedName>
        <fullName evidence="9">Cold-shock protein</fullName>
    </submittedName>
</protein>
<dbReference type="GO" id="GO:0003677">
    <property type="term" value="F:DNA binding"/>
    <property type="evidence" value="ECO:0007669"/>
    <property type="project" value="UniProtKB-KW"/>
</dbReference>
<dbReference type="InterPro" id="IPR011129">
    <property type="entry name" value="CSD"/>
</dbReference>
<dbReference type="AlphaFoldDB" id="A0A9D0YRE0"/>
<comment type="caution">
    <text evidence="9">The sequence shown here is derived from an EMBL/GenBank/DDBJ whole genome shotgun (WGS) entry which is preliminary data.</text>
</comment>
<keyword evidence="5" id="KW-0010">Activator</keyword>
<evidence type="ECO:0000256" key="1">
    <source>
        <dbReference type="ARBA" id="ARBA00004496"/>
    </source>
</evidence>
<evidence type="ECO:0000256" key="5">
    <source>
        <dbReference type="ARBA" id="ARBA00023159"/>
    </source>
</evidence>
<dbReference type="Proteomes" id="UP000886879">
    <property type="component" value="Unassembled WGS sequence"/>
</dbReference>
<dbReference type="GO" id="GO:0010468">
    <property type="term" value="P:regulation of gene expression"/>
    <property type="evidence" value="ECO:0007669"/>
    <property type="project" value="UniProtKB-ARBA"/>
</dbReference>
<evidence type="ECO:0000313" key="9">
    <source>
        <dbReference type="EMBL" id="HIQ60548.1"/>
    </source>
</evidence>
<dbReference type="FunFam" id="2.40.50.140:FF:000006">
    <property type="entry name" value="Cold shock protein CspC"/>
    <property type="match status" value="1"/>
</dbReference>
<dbReference type="SMART" id="SM00357">
    <property type="entry name" value="CSP"/>
    <property type="match status" value="1"/>
</dbReference>
<keyword evidence="2" id="KW-0963">Cytoplasm</keyword>
<evidence type="ECO:0000256" key="6">
    <source>
        <dbReference type="ARBA" id="ARBA00023163"/>
    </source>
</evidence>
<keyword evidence="3" id="KW-0805">Transcription regulation</keyword>
<evidence type="ECO:0000256" key="3">
    <source>
        <dbReference type="ARBA" id="ARBA00023015"/>
    </source>
</evidence>
<evidence type="ECO:0000256" key="7">
    <source>
        <dbReference type="RuleBase" id="RU000408"/>
    </source>
</evidence>
<sequence>MTGIVKWFNAEKGYGFITPDDGSEDVFVHFSAIVAEGYKKLLEGQKVTFETEPDPRGAKGVRATNVVAVAE</sequence>
<gene>
    <name evidence="9" type="ORF">IAD31_03005</name>
</gene>
<evidence type="ECO:0000256" key="4">
    <source>
        <dbReference type="ARBA" id="ARBA00023125"/>
    </source>
</evidence>
<dbReference type="InterPro" id="IPR019844">
    <property type="entry name" value="CSD_CS"/>
</dbReference>
<keyword evidence="6" id="KW-0804">Transcription</keyword>
<dbReference type="GO" id="GO:0005737">
    <property type="term" value="C:cytoplasm"/>
    <property type="evidence" value="ECO:0007669"/>
    <property type="project" value="UniProtKB-SubCell"/>
</dbReference>
<dbReference type="PROSITE" id="PS00352">
    <property type="entry name" value="CSD_1"/>
    <property type="match status" value="1"/>
</dbReference>
<evidence type="ECO:0000259" key="8">
    <source>
        <dbReference type="PROSITE" id="PS51857"/>
    </source>
</evidence>
<proteinExistence type="predicted"/>
<comment type="subcellular location">
    <subcellularLocation>
        <location evidence="1 7">Cytoplasm</location>
    </subcellularLocation>
</comment>
<feature type="domain" description="CSD" evidence="8">
    <location>
        <begin position="1"/>
        <end position="68"/>
    </location>
</feature>
<dbReference type="InterPro" id="IPR012340">
    <property type="entry name" value="NA-bd_OB-fold"/>
</dbReference>
<organism evidence="9 10">
    <name type="scientific">Candidatus Enterenecus faecium</name>
    <dbReference type="NCBI Taxonomy" id="2840780"/>
    <lineage>
        <taxon>Bacteria</taxon>
        <taxon>Bacillati</taxon>
        <taxon>Bacillota</taxon>
        <taxon>Clostridia</taxon>
        <taxon>Eubacteriales</taxon>
        <taxon>Candidatus Enterenecus</taxon>
    </lineage>
</organism>
<dbReference type="PANTHER" id="PTHR46565:SF20">
    <property type="entry name" value="COLD SHOCK DOMAIN-CONTAINING PROTEIN 4"/>
    <property type="match status" value="1"/>
</dbReference>
<reference evidence="9" key="1">
    <citation type="submission" date="2020-10" db="EMBL/GenBank/DDBJ databases">
        <authorList>
            <person name="Gilroy R."/>
        </authorList>
    </citation>
    <scope>NUCLEOTIDE SEQUENCE</scope>
    <source>
        <strain evidence="9">ChiGjej2B2-12916</strain>
    </source>
</reference>
<dbReference type="Pfam" id="PF00313">
    <property type="entry name" value="CSD"/>
    <property type="match status" value="1"/>
</dbReference>